<dbReference type="InterPro" id="IPR036582">
    <property type="entry name" value="Mao_N_sf"/>
</dbReference>
<proteinExistence type="predicted"/>
<evidence type="ECO:0000259" key="2">
    <source>
        <dbReference type="Pfam" id="PF07833"/>
    </source>
</evidence>
<feature type="chain" id="PRO_5038966180" evidence="1">
    <location>
        <begin position="27"/>
        <end position="379"/>
    </location>
</feature>
<accession>A0A1I1XQU9</accession>
<evidence type="ECO:0000313" key="4">
    <source>
        <dbReference type="Proteomes" id="UP000198855"/>
    </source>
</evidence>
<dbReference type="Pfam" id="PF07833">
    <property type="entry name" value="Cu_amine_oxidN1"/>
    <property type="match status" value="1"/>
</dbReference>
<dbReference type="Proteomes" id="UP000198855">
    <property type="component" value="Unassembled WGS sequence"/>
</dbReference>
<dbReference type="STRING" id="1045775.SAMN05216378_2308"/>
<evidence type="ECO:0000313" key="3">
    <source>
        <dbReference type="EMBL" id="SFE09732.1"/>
    </source>
</evidence>
<reference evidence="4" key="1">
    <citation type="submission" date="2016-10" db="EMBL/GenBank/DDBJ databases">
        <authorList>
            <person name="Varghese N."/>
            <person name="Submissions S."/>
        </authorList>
    </citation>
    <scope>NUCLEOTIDE SEQUENCE [LARGE SCALE GENOMIC DNA]</scope>
    <source>
        <strain evidence="4">CGMCC 1.10784</strain>
    </source>
</reference>
<dbReference type="Gene3D" id="3.30.457.10">
    <property type="entry name" value="Copper amine oxidase-like, N-terminal domain"/>
    <property type="match status" value="1"/>
</dbReference>
<feature type="domain" description="Copper amine oxidase-like N-terminal" evidence="2">
    <location>
        <begin position="60"/>
        <end position="157"/>
    </location>
</feature>
<dbReference type="InterPro" id="IPR012854">
    <property type="entry name" value="Cu_amine_oxidase-like_N"/>
</dbReference>
<feature type="signal peptide" evidence="1">
    <location>
        <begin position="1"/>
        <end position="26"/>
    </location>
</feature>
<dbReference type="SUPFAM" id="SSF55383">
    <property type="entry name" value="Copper amine oxidase, domain N"/>
    <property type="match status" value="1"/>
</dbReference>
<organism evidence="3 4">
    <name type="scientific">Paenibacillus catalpae</name>
    <dbReference type="NCBI Taxonomy" id="1045775"/>
    <lineage>
        <taxon>Bacteria</taxon>
        <taxon>Bacillati</taxon>
        <taxon>Bacillota</taxon>
        <taxon>Bacilli</taxon>
        <taxon>Bacillales</taxon>
        <taxon>Paenibacillaceae</taxon>
        <taxon>Paenibacillus</taxon>
    </lineage>
</organism>
<name>A0A1I1XQU9_9BACL</name>
<dbReference type="EMBL" id="FOMT01000002">
    <property type="protein sequence ID" value="SFE09732.1"/>
    <property type="molecule type" value="Genomic_DNA"/>
</dbReference>
<dbReference type="RefSeq" id="WP_091184797.1">
    <property type="nucleotide sequence ID" value="NZ_FOMT01000002.1"/>
</dbReference>
<evidence type="ECO:0000256" key="1">
    <source>
        <dbReference type="SAM" id="SignalP"/>
    </source>
</evidence>
<dbReference type="AlphaFoldDB" id="A0A1I1XQU9"/>
<keyword evidence="1" id="KW-0732">Signal</keyword>
<sequence>MINRKNLMLSSLVFATVISASSAPLAYGAESKSASPSAVTFKINDVHYSNSTGKHSLLSAPFVKNGSTMVPVRAAAESLGASINWNNKNQRITLSGAGFGSIQFTLNSSYAVNAKGEKIKLPEQVRQAKGTVFVPARSLATLMGVRLQWEPATDTITLANQAQTPGSINFNYPFAKDTEGWKGGFADMPVDYDKEIYELDFARNLLPVQNNTANYGLKLSGHNRSDDLFMYLSKGMEGFKPNASYNVNLKFAMYTDAGGGMIGIGGSPAESVFLKAGILANEPLSVPTSSEGSQYYRMNVDIGSQGTGGKDVKVIGNAAKPDVEKDGYQRVEFDYSAKVTANAKGEIFILIGADSGFEGLTTLYFDDIKVTAQAASSGQ</sequence>
<protein>
    <submittedName>
        <fullName evidence="3">Copper amine oxidase N-terminal domain-containing protein</fullName>
    </submittedName>
</protein>
<dbReference type="OrthoDB" id="2781053at2"/>
<keyword evidence="4" id="KW-1185">Reference proteome</keyword>
<gene>
    <name evidence="3" type="ORF">SAMN05216378_2308</name>
</gene>